<evidence type="ECO:0000313" key="2">
    <source>
        <dbReference type="Proteomes" id="UP000187406"/>
    </source>
</evidence>
<dbReference type="AlphaFoldDB" id="A0A1Q3D588"/>
<protein>
    <submittedName>
        <fullName evidence="1">UBN2_2 domain-containing protein</fullName>
    </submittedName>
</protein>
<proteinExistence type="predicted"/>
<accession>A0A1Q3D588</accession>
<dbReference type="PANTHER" id="PTHR47592:SF31">
    <property type="entry name" value="ZINC FINGER, CCHC-TYPE-RELATED"/>
    <property type="match status" value="1"/>
</dbReference>
<dbReference type="Proteomes" id="UP000187406">
    <property type="component" value="Unassembled WGS sequence"/>
</dbReference>
<dbReference type="EMBL" id="BDDD01004436">
    <property type="protein sequence ID" value="GAV87666.1"/>
    <property type="molecule type" value="Genomic_DNA"/>
</dbReference>
<dbReference type="InParanoid" id="A0A1Q3D588"/>
<keyword evidence="2" id="KW-1185">Reference proteome</keyword>
<reference evidence="2" key="1">
    <citation type="submission" date="2016-04" db="EMBL/GenBank/DDBJ databases">
        <title>Cephalotus genome sequencing.</title>
        <authorList>
            <person name="Fukushima K."/>
            <person name="Hasebe M."/>
            <person name="Fang X."/>
        </authorList>
    </citation>
    <scope>NUCLEOTIDE SEQUENCE [LARGE SCALE GENOMIC DNA]</scope>
    <source>
        <strain evidence="2">cv. St1</strain>
    </source>
</reference>
<dbReference type="Pfam" id="PF14223">
    <property type="entry name" value="Retrotran_gag_2"/>
    <property type="match status" value="1"/>
</dbReference>
<dbReference type="PANTHER" id="PTHR47592">
    <property type="entry name" value="PBF68 PROTEIN"/>
    <property type="match status" value="1"/>
</dbReference>
<dbReference type="OrthoDB" id="1699522at2759"/>
<comment type="caution">
    <text evidence="1">The sequence shown here is derived from an EMBL/GenBank/DDBJ whole genome shotgun (WGS) entry which is preliminary data.</text>
</comment>
<gene>
    <name evidence="1" type="ORF">CFOL_v3_31092</name>
</gene>
<organism evidence="1 2">
    <name type="scientific">Cephalotus follicularis</name>
    <name type="common">Albany pitcher plant</name>
    <dbReference type="NCBI Taxonomy" id="3775"/>
    <lineage>
        <taxon>Eukaryota</taxon>
        <taxon>Viridiplantae</taxon>
        <taxon>Streptophyta</taxon>
        <taxon>Embryophyta</taxon>
        <taxon>Tracheophyta</taxon>
        <taxon>Spermatophyta</taxon>
        <taxon>Magnoliopsida</taxon>
        <taxon>eudicotyledons</taxon>
        <taxon>Gunneridae</taxon>
        <taxon>Pentapetalae</taxon>
        <taxon>rosids</taxon>
        <taxon>fabids</taxon>
        <taxon>Oxalidales</taxon>
        <taxon>Cephalotaceae</taxon>
        <taxon>Cephalotus</taxon>
    </lineage>
</organism>
<name>A0A1Q3D588_CEPFO</name>
<evidence type="ECO:0000313" key="1">
    <source>
        <dbReference type="EMBL" id="GAV87666.1"/>
    </source>
</evidence>
<sequence length="178" mass="20780">METESIKVVNQDMVKLDRFDGNNYTSWKNKMLFLLTALKISYSLEPIPEELAANDDCTQPSAWEIEHIKIKSKKREEDELLCRGHILNTLSDRLYDLFTGMQTAKEIWYALEFKYKTEEQGTNKHLIAKYFDFKMIDTKPLLEQVHELQVLVNKIWALKIDIPETFQVGTIIAKPPPS</sequence>